<dbReference type="CDD" id="cd02221">
    <property type="entry name" value="cupin_TM1287-like"/>
    <property type="match status" value="1"/>
</dbReference>
<dbReference type="STRING" id="887929.HMP0721_1952"/>
<dbReference type="AlphaFoldDB" id="E6MIW7"/>
<dbReference type="PANTHER" id="PTHR35848:SF6">
    <property type="entry name" value="CUPIN TYPE-2 DOMAIN-CONTAINING PROTEIN"/>
    <property type="match status" value="1"/>
</dbReference>
<evidence type="ECO:0000313" key="3">
    <source>
        <dbReference type="EMBL" id="EFV00992.1"/>
    </source>
</evidence>
<keyword evidence="1" id="KW-0479">Metal-binding</keyword>
<dbReference type="PANTHER" id="PTHR35848">
    <property type="entry name" value="OXALATE-BINDING PROTEIN"/>
    <property type="match status" value="1"/>
</dbReference>
<dbReference type="RefSeq" id="WP_006599374.1">
    <property type="nucleotide sequence ID" value="NZ_GL622359.1"/>
</dbReference>
<organism evidence="3 4">
    <name type="scientific">Pseudoramibacter alactolyticus ATCC 23263</name>
    <dbReference type="NCBI Taxonomy" id="887929"/>
    <lineage>
        <taxon>Bacteria</taxon>
        <taxon>Bacillati</taxon>
        <taxon>Bacillota</taxon>
        <taxon>Clostridia</taxon>
        <taxon>Eubacteriales</taxon>
        <taxon>Eubacteriaceae</taxon>
        <taxon>Pseudoramibacter</taxon>
    </lineage>
</organism>
<dbReference type="InterPro" id="IPR011051">
    <property type="entry name" value="RmlC_Cupin_sf"/>
</dbReference>
<reference evidence="3 4" key="1">
    <citation type="submission" date="2010-12" db="EMBL/GenBank/DDBJ databases">
        <authorList>
            <person name="Muzny D."/>
            <person name="Qin X."/>
            <person name="Deng J."/>
            <person name="Jiang H."/>
            <person name="Liu Y."/>
            <person name="Qu J."/>
            <person name="Song X.-Z."/>
            <person name="Zhang L."/>
            <person name="Thornton R."/>
            <person name="Coyle M."/>
            <person name="Francisco L."/>
            <person name="Jackson L."/>
            <person name="Javaid M."/>
            <person name="Korchina V."/>
            <person name="Kovar C."/>
            <person name="Mata R."/>
            <person name="Mathew T."/>
            <person name="Ngo R."/>
            <person name="Nguyen L."/>
            <person name="Nguyen N."/>
            <person name="Okwuonu G."/>
            <person name="Ongeri F."/>
            <person name="Pham C."/>
            <person name="Simmons D."/>
            <person name="Wilczek-Boney K."/>
            <person name="Hale W."/>
            <person name="Jakkamsetti A."/>
            <person name="Pham P."/>
            <person name="Ruth R."/>
            <person name="San Lucas F."/>
            <person name="Warren J."/>
            <person name="Zhang J."/>
            <person name="Zhao Z."/>
            <person name="Zhou C."/>
            <person name="Zhu D."/>
            <person name="Lee S."/>
            <person name="Bess C."/>
            <person name="Blankenburg K."/>
            <person name="Forbes L."/>
            <person name="Fu Q."/>
            <person name="Gubbala S."/>
            <person name="Hirani K."/>
            <person name="Jayaseelan J.C."/>
            <person name="Lara F."/>
            <person name="Munidasa M."/>
            <person name="Palculict T."/>
            <person name="Patil S."/>
            <person name="Pu L.-L."/>
            <person name="Saada N."/>
            <person name="Tang L."/>
            <person name="Weissenberger G."/>
            <person name="Zhu Y."/>
            <person name="Hemphill L."/>
            <person name="Shang Y."/>
            <person name="Youmans B."/>
            <person name="Ayvaz T."/>
            <person name="Ross M."/>
            <person name="Santibanez J."/>
            <person name="Aqrawi P."/>
            <person name="Gross S."/>
            <person name="Joshi V."/>
            <person name="Fowler G."/>
            <person name="Nazareth L."/>
            <person name="Reid J."/>
            <person name="Worley K."/>
            <person name="Petrosino J."/>
            <person name="Highlander S."/>
            <person name="Gibbs R."/>
        </authorList>
    </citation>
    <scope>NUCLEOTIDE SEQUENCE [LARGE SCALE GENOMIC DNA]</scope>
    <source>
        <strain evidence="3 4">ATCC 23263</strain>
    </source>
</reference>
<dbReference type="InterPro" id="IPR014710">
    <property type="entry name" value="RmlC-like_jellyroll"/>
</dbReference>
<dbReference type="EMBL" id="AEQN01000024">
    <property type="protein sequence ID" value="EFV00992.1"/>
    <property type="molecule type" value="Genomic_DNA"/>
</dbReference>
<evidence type="ECO:0000256" key="1">
    <source>
        <dbReference type="ARBA" id="ARBA00022723"/>
    </source>
</evidence>
<keyword evidence="4" id="KW-1185">Reference proteome</keyword>
<dbReference type="eggNOG" id="COG0662">
    <property type="taxonomic scope" value="Bacteria"/>
</dbReference>
<name>E6MIW7_9FIRM</name>
<feature type="domain" description="Cupin type-2" evidence="2">
    <location>
        <begin position="40"/>
        <end position="108"/>
    </location>
</feature>
<evidence type="ECO:0000259" key="2">
    <source>
        <dbReference type="Pfam" id="PF07883"/>
    </source>
</evidence>
<dbReference type="SUPFAM" id="SSF51182">
    <property type="entry name" value="RmlC-like cupins"/>
    <property type="match status" value="1"/>
</dbReference>
<dbReference type="InterPro" id="IPR051610">
    <property type="entry name" value="GPI/OXD"/>
</dbReference>
<protein>
    <submittedName>
        <fullName evidence="3">Cupin domain protein</fullName>
    </submittedName>
</protein>
<accession>E6MIW7</accession>
<dbReference type="OrthoDB" id="9797047at2"/>
<dbReference type="Pfam" id="PF07883">
    <property type="entry name" value="Cupin_2"/>
    <property type="match status" value="1"/>
</dbReference>
<dbReference type="InterPro" id="IPR013096">
    <property type="entry name" value="Cupin_2"/>
</dbReference>
<dbReference type="Gene3D" id="2.60.120.10">
    <property type="entry name" value="Jelly Rolls"/>
    <property type="match status" value="1"/>
</dbReference>
<gene>
    <name evidence="3" type="ORF">HMP0721_1952</name>
</gene>
<dbReference type="GO" id="GO:0046872">
    <property type="term" value="F:metal ion binding"/>
    <property type="evidence" value="ECO:0007669"/>
    <property type="project" value="UniProtKB-KW"/>
</dbReference>
<dbReference type="HOGENOM" id="CLU_116722_3_1_9"/>
<sequence length="119" mass="12850">MIRKTQREAVTGLAGGKGTIYIDHIASERELMGHAKMYARVTLPPGTSIGVHTHTGETEPYFIVEGVGDFTDNDGSVTPVVPGDCCVIVPGQCHGIANPYNGNLVFMALIYYDDQPRQV</sequence>
<evidence type="ECO:0000313" key="4">
    <source>
        <dbReference type="Proteomes" id="UP000004754"/>
    </source>
</evidence>
<dbReference type="Proteomes" id="UP000004754">
    <property type="component" value="Unassembled WGS sequence"/>
</dbReference>
<proteinExistence type="predicted"/>
<comment type="caution">
    <text evidence="3">The sequence shown here is derived from an EMBL/GenBank/DDBJ whole genome shotgun (WGS) entry which is preliminary data.</text>
</comment>